<feature type="compositionally biased region" description="Low complexity" evidence="14">
    <location>
        <begin position="175"/>
        <end position="185"/>
    </location>
</feature>
<dbReference type="SUPFAM" id="SSF49879">
    <property type="entry name" value="SMAD/FHA domain"/>
    <property type="match status" value="1"/>
</dbReference>
<dbReference type="Gene3D" id="3.40.50.10190">
    <property type="entry name" value="BRCT domain"/>
    <property type="match status" value="2"/>
</dbReference>
<comment type="subcellular location">
    <subcellularLocation>
        <location evidence="2">Chromosome</location>
    </subcellularLocation>
    <subcellularLocation>
        <location evidence="1">Nucleus</location>
    </subcellularLocation>
</comment>
<evidence type="ECO:0000256" key="13">
    <source>
        <dbReference type="ARBA" id="ARBA00030146"/>
    </source>
</evidence>
<evidence type="ECO:0000259" key="15">
    <source>
        <dbReference type="PROSITE" id="PS50006"/>
    </source>
</evidence>
<feature type="compositionally biased region" description="Polar residues" evidence="14">
    <location>
        <begin position="738"/>
        <end position="756"/>
    </location>
</feature>
<keyword evidence="9" id="KW-0007">Acetylation</keyword>
<keyword evidence="8" id="KW-0832">Ubl conjugation</keyword>
<dbReference type="InterPro" id="IPR051579">
    <property type="entry name" value="DDR_Transcriptional_Reg"/>
</dbReference>
<evidence type="ECO:0000256" key="14">
    <source>
        <dbReference type="SAM" id="MobiDB-lite"/>
    </source>
</evidence>
<feature type="compositionally biased region" description="Low complexity" evidence="14">
    <location>
        <begin position="688"/>
        <end position="698"/>
    </location>
</feature>
<evidence type="ECO:0000256" key="7">
    <source>
        <dbReference type="ARBA" id="ARBA00022763"/>
    </source>
</evidence>
<dbReference type="PROSITE" id="PS50006">
    <property type="entry name" value="FHA_DOMAIN"/>
    <property type="match status" value="1"/>
</dbReference>
<keyword evidence="5" id="KW-1017">Isopeptide bond</keyword>
<dbReference type="PANTHER" id="PTHR23196">
    <property type="entry name" value="PAX TRANSCRIPTION ACTIVATION DOMAIN INTERACTING PROTEIN"/>
    <property type="match status" value="1"/>
</dbReference>
<evidence type="ECO:0000256" key="1">
    <source>
        <dbReference type="ARBA" id="ARBA00004123"/>
    </source>
</evidence>
<dbReference type="CDD" id="cd22665">
    <property type="entry name" value="FHA_MDC1"/>
    <property type="match status" value="1"/>
</dbReference>
<feature type="compositionally biased region" description="Low complexity" evidence="14">
    <location>
        <begin position="711"/>
        <end position="729"/>
    </location>
</feature>
<proteinExistence type="predicted"/>
<feature type="domain" description="BRCT" evidence="16">
    <location>
        <begin position="859"/>
        <end position="943"/>
    </location>
</feature>
<evidence type="ECO:0000259" key="16">
    <source>
        <dbReference type="PROSITE" id="PS50172"/>
    </source>
</evidence>
<evidence type="ECO:0000256" key="5">
    <source>
        <dbReference type="ARBA" id="ARBA00022499"/>
    </source>
</evidence>
<dbReference type="Pfam" id="PF00498">
    <property type="entry name" value="FHA"/>
    <property type="match status" value="1"/>
</dbReference>
<evidence type="ECO:0000256" key="12">
    <source>
        <dbReference type="ARBA" id="ARBA00023858"/>
    </source>
</evidence>
<dbReference type="PANTHER" id="PTHR23196:SF1">
    <property type="entry name" value="PAX-INTERACTING PROTEIN 1"/>
    <property type="match status" value="1"/>
</dbReference>
<dbReference type="CDD" id="cd18432">
    <property type="entry name" value="BRCT_PAXIP1_rpt6_like"/>
    <property type="match status" value="1"/>
</dbReference>
<evidence type="ECO:0000313" key="19">
    <source>
        <dbReference type="Proteomes" id="UP000663823"/>
    </source>
</evidence>
<dbReference type="InterPro" id="IPR008984">
    <property type="entry name" value="SMAD_FHA_dom_sf"/>
</dbReference>
<accession>A0A819I3U9</accession>
<feature type="compositionally biased region" description="Polar residues" evidence="14">
    <location>
        <begin position="610"/>
        <end position="624"/>
    </location>
</feature>
<feature type="region of interest" description="Disordered" evidence="14">
    <location>
        <begin position="594"/>
        <end position="670"/>
    </location>
</feature>
<gene>
    <name evidence="18" type="ORF">OTI717_LOCUS24253</name>
    <name evidence="17" type="ORF">RFH988_LOCUS30048</name>
</gene>
<organism evidence="18 19">
    <name type="scientific">Rotaria sordida</name>
    <dbReference type="NCBI Taxonomy" id="392033"/>
    <lineage>
        <taxon>Eukaryota</taxon>
        <taxon>Metazoa</taxon>
        <taxon>Spiralia</taxon>
        <taxon>Gnathifera</taxon>
        <taxon>Rotifera</taxon>
        <taxon>Eurotatoria</taxon>
        <taxon>Bdelloidea</taxon>
        <taxon>Philodinida</taxon>
        <taxon>Philodinidae</taxon>
        <taxon>Rotaria</taxon>
    </lineage>
</organism>
<evidence type="ECO:0000256" key="9">
    <source>
        <dbReference type="ARBA" id="ARBA00022990"/>
    </source>
</evidence>
<reference evidence="18" key="1">
    <citation type="submission" date="2021-02" db="EMBL/GenBank/DDBJ databases">
        <authorList>
            <person name="Nowell W R."/>
        </authorList>
    </citation>
    <scope>NUCLEOTIDE SEQUENCE</scope>
</reference>
<dbReference type="SMART" id="SM00292">
    <property type="entry name" value="BRCT"/>
    <property type="match status" value="2"/>
</dbReference>
<dbReference type="EMBL" id="CAJOAX010004529">
    <property type="protein sequence ID" value="CAF3910118.1"/>
    <property type="molecule type" value="Genomic_DNA"/>
</dbReference>
<dbReference type="GO" id="GO:0006974">
    <property type="term" value="P:DNA damage response"/>
    <property type="evidence" value="ECO:0007669"/>
    <property type="project" value="UniProtKB-KW"/>
</dbReference>
<dbReference type="SUPFAM" id="SSF52113">
    <property type="entry name" value="BRCT domain"/>
    <property type="match status" value="2"/>
</dbReference>
<sequence length="963" mass="107970">MTDLDSTEILTADESLTESSSTIDTKASLKILSGSDLNIYDINKETIIGRSNPSDIVISAPSLSKQHAKITINNGQYFIIDLASSNKTFRNKIQLQPNICYALHNDDEIKFGDVICSFQTSIEPKVDMNLPTQTITDSYDDQEPIQPMKVWNKNNNDGNDVTPKQNGMNESLNKSSSSFAPTSSSIITNNDDDDDDDDDNNNLIIGSTTLPATVPLIIESKDTNNDKQREMISSLQIEKNISNEQIKITEMDETSSSTNQSKIIDLSPIENIQQTDMEASESSKQNENSNEQMENLSPKPSIKSIEQLEDIDNITDDTISKESIQDINKQEFIKENPSDEQMDTDQTTESPSMVIDDKQQENTNEMEDEIASTTPNTDVMNVDETEKANIEVPTTVMEEEEEEEEEQPAPDVKKSPTPSPMEPEKKIDESTPIGVSEEIPSSIADVEEEEPTAISTRGVARKNVRRARTRRGGGTTTRARVISTRLHGGRSHPILPPIIDNQGNNTTLEETVSTETEETPKKTNLTSEIKSKTPKKTGIMTPIEQSNQTNIPSNIRVSARIKERTSSGRNRQYPYTDDYVDLDDLEKQSKAHTTAITTTITTPGRKSNRGRSSTASQKRINLRQQPIDVAESSEPKDTKNVYEQIDTITENKESTSKTSPRKRKSTTPVIAVATKRSRPTIPQTVPTMRTRRQQPTTVEVSPTVTKSNKRTTGGQQQQQQQQAATTITTPKRGRKSTKLTTTVEKSPEKSNPTTTDRPVRIALSSHLNFDQNHIDILRKIGFEIMDESCQVDALVVDRIRRTKKFFMCLARGAHILSPLWIETMIKENRYIPYDKYYLEDTNAETRYGFHLRESVRLAKQGPIFENYKFFCTKNTSPPYDDLKDIIEAAGGKLIDKINMNKPGKDIICVVAQIYKNEYEDLFKKSVPIVSEEFILSGISKQKLDVDSFSLFQNATTVKSNSGK</sequence>
<feature type="domain" description="FHA" evidence="15">
    <location>
        <begin position="46"/>
        <end position="95"/>
    </location>
</feature>
<dbReference type="OrthoDB" id="342264at2759"/>
<keyword evidence="7" id="KW-0227">DNA damage</keyword>
<feature type="region of interest" description="Disordered" evidence="14">
    <location>
        <begin position="275"/>
        <end position="476"/>
    </location>
</feature>
<evidence type="ECO:0000256" key="8">
    <source>
        <dbReference type="ARBA" id="ARBA00022843"/>
    </source>
</evidence>
<dbReference type="GO" id="GO:0005634">
    <property type="term" value="C:nucleus"/>
    <property type="evidence" value="ECO:0007669"/>
    <property type="project" value="UniProtKB-SubCell"/>
</dbReference>
<evidence type="ECO:0000313" key="17">
    <source>
        <dbReference type="EMBL" id="CAF1307244.1"/>
    </source>
</evidence>
<feature type="domain" description="BRCT" evidence="16">
    <location>
        <begin position="775"/>
        <end position="838"/>
    </location>
</feature>
<dbReference type="Proteomes" id="UP000663823">
    <property type="component" value="Unassembled WGS sequence"/>
</dbReference>
<dbReference type="SMART" id="SM00240">
    <property type="entry name" value="FHA"/>
    <property type="match status" value="1"/>
</dbReference>
<dbReference type="InterPro" id="IPR036420">
    <property type="entry name" value="BRCT_dom_sf"/>
</dbReference>
<keyword evidence="10" id="KW-0539">Nucleus</keyword>
<evidence type="ECO:0000256" key="10">
    <source>
        <dbReference type="ARBA" id="ARBA00023242"/>
    </source>
</evidence>
<dbReference type="PROSITE" id="PS50172">
    <property type="entry name" value="BRCT"/>
    <property type="match status" value="2"/>
</dbReference>
<dbReference type="EMBL" id="CAJNOO010002930">
    <property type="protein sequence ID" value="CAF1307244.1"/>
    <property type="molecule type" value="Genomic_DNA"/>
</dbReference>
<evidence type="ECO:0000256" key="2">
    <source>
        <dbReference type="ARBA" id="ARBA00004286"/>
    </source>
</evidence>
<protein>
    <recommendedName>
        <fullName evidence="3">Mediator of DNA damage checkpoint protein 1</fullName>
    </recommendedName>
    <alternativeName>
        <fullName evidence="13">PAX transactivation activation domain-interacting protein</fullName>
    </alternativeName>
    <alternativeName>
        <fullName evidence="12">PAX-interacting protein 1</fullName>
    </alternativeName>
</protein>
<feature type="compositionally biased region" description="Acidic residues" evidence="14">
    <location>
        <begin position="190"/>
        <end position="200"/>
    </location>
</feature>
<keyword evidence="11" id="KW-0131">Cell cycle</keyword>
<comment type="caution">
    <text evidence="18">The sequence shown here is derived from an EMBL/GenBank/DDBJ whole genome shotgun (WGS) entry which is preliminary data.</text>
</comment>
<dbReference type="Pfam" id="PF16589">
    <property type="entry name" value="BRCT_2"/>
    <property type="match status" value="1"/>
</dbReference>
<feature type="compositionally biased region" description="Low complexity" evidence="14">
    <location>
        <begin position="280"/>
        <end position="295"/>
    </location>
</feature>
<evidence type="ECO:0000256" key="6">
    <source>
        <dbReference type="ARBA" id="ARBA00022737"/>
    </source>
</evidence>
<dbReference type="Proteomes" id="UP000663882">
    <property type="component" value="Unassembled WGS sequence"/>
</dbReference>
<name>A0A819I3U9_9BILA</name>
<evidence type="ECO:0000313" key="18">
    <source>
        <dbReference type="EMBL" id="CAF3910118.1"/>
    </source>
</evidence>
<dbReference type="Pfam" id="PF16770">
    <property type="entry name" value="RTT107_BRCT_5"/>
    <property type="match status" value="1"/>
</dbReference>
<feature type="compositionally biased region" description="Basic and acidic residues" evidence="14">
    <location>
        <begin position="318"/>
        <end position="337"/>
    </location>
</feature>
<dbReference type="CDD" id="cd17744">
    <property type="entry name" value="BRCT_MDC1_rpt1"/>
    <property type="match status" value="1"/>
</dbReference>
<dbReference type="AlphaFoldDB" id="A0A819I3U9"/>
<dbReference type="GO" id="GO:0005694">
    <property type="term" value="C:chromosome"/>
    <property type="evidence" value="ECO:0007669"/>
    <property type="project" value="UniProtKB-SubCell"/>
</dbReference>
<feature type="compositionally biased region" description="Acidic residues" evidence="14">
    <location>
        <begin position="397"/>
        <end position="408"/>
    </location>
</feature>
<dbReference type="Gene3D" id="2.60.200.20">
    <property type="match status" value="1"/>
</dbReference>
<feature type="region of interest" description="Disordered" evidence="14">
    <location>
        <begin position="148"/>
        <end position="206"/>
    </location>
</feature>
<keyword evidence="6" id="KW-0677">Repeat</keyword>
<feature type="compositionally biased region" description="Polar residues" evidence="14">
    <location>
        <begin position="152"/>
        <end position="174"/>
    </location>
</feature>
<feature type="compositionally biased region" description="Basic residues" evidence="14">
    <location>
        <begin position="459"/>
        <end position="471"/>
    </location>
</feature>
<keyword evidence="4" id="KW-0158">Chromosome</keyword>
<feature type="region of interest" description="Disordered" evidence="14">
    <location>
        <begin position="688"/>
        <end position="756"/>
    </location>
</feature>
<dbReference type="InterPro" id="IPR001357">
    <property type="entry name" value="BRCT_dom"/>
</dbReference>
<evidence type="ECO:0000256" key="11">
    <source>
        <dbReference type="ARBA" id="ARBA00023306"/>
    </source>
</evidence>
<evidence type="ECO:0000256" key="4">
    <source>
        <dbReference type="ARBA" id="ARBA00022454"/>
    </source>
</evidence>
<evidence type="ECO:0000256" key="3">
    <source>
        <dbReference type="ARBA" id="ARBA00015014"/>
    </source>
</evidence>
<dbReference type="InterPro" id="IPR000253">
    <property type="entry name" value="FHA_dom"/>
</dbReference>